<keyword evidence="3" id="KW-1185">Reference proteome</keyword>
<dbReference type="AlphaFoldDB" id="A0A6G0T116"/>
<evidence type="ECO:0000313" key="3">
    <source>
        <dbReference type="Proteomes" id="UP000475862"/>
    </source>
</evidence>
<feature type="transmembrane region" description="Helical" evidence="1">
    <location>
        <begin position="55"/>
        <end position="73"/>
    </location>
</feature>
<keyword evidence="1" id="KW-0812">Transmembrane</keyword>
<gene>
    <name evidence="2" type="ORF">AGLY_016149</name>
</gene>
<organism evidence="2 3">
    <name type="scientific">Aphis glycines</name>
    <name type="common">Soybean aphid</name>
    <dbReference type="NCBI Taxonomy" id="307491"/>
    <lineage>
        <taxon>Eukaryota</taxon>
        <taxon>Metazoa</taxon>
        <taxon>Ecdysozoa</taxon>
        <taxon>Arthropoda</taxon>
        <taxon>Hexapoda</taxon>
        <taxon>Insecta</taxon>
        <taxon>Pterygota</taxon>
        <taxon>Neoptera</taxon>
        <taxon>Paraneoptera</taxon>
        <taxon>Hemiptera</taxon>
        <taxon>Sternorrhyncha</taxon>
        <taxon>Aphidomorpha</taxon>
        <taxon>Aphidoidea</taxon>
        <taxon>Aphididae</taxon>
        <taxon>Aphidini</taxon>
        <taxon>Aphis</taxon>
        <taxon>Aphis</taxon>
    </lineage>
</organism>
<comment type="caution">
    <text evidence="2">The sequence shown here is derived from an EMBL/GenBank/DDBJ whole genome shotgun (WGS) entry which is preliminary data.</text>
</comment>
<proteinExistence type="predicted"/>
<protein>
    <submittedName>
        <fullName evidence="2">Uncharacterized protein</fullName>
    </submittedName>
</protein>
<name>A0A6G0T116_APHGL</name>
<keyword evidence="1" id="KW-1133">Transmembrane helix</keyword>
<reference evidence="2 3" key="1">
    <citation type="submission" date="2019-08" db="EMBL/GenBank/DDBJ databases">
        <title>The genome of the soybean aphid Biotype 1, its phylome, world population structure and adaptation to the North American continent.</title>
        <authorList>
            <person name="Giordano R."/>
            <person name="Donthu R.K."/>
            <person name="Hernandez A.G."/>
            <person name="Wright C.L."/>
            <person name="Zimin A.V."/>
        </authorList>
    </citation>
    <scope>NUCLEOTIDE SEQUENCE [LARGE SCALE GENOMIC DNA]</scope>
    <source>
        <tissue evidence="2">Whole aphids</tissue>
    </source>
</reference>
<dbReference type="Proteomes" id="UP000475862">
    <property type="component" value="Unassembled WGS sequence"/>
</dbReference>
<evidence type="ECO:0000313" key="2">
    <source>
        <dbReference type="EMBL" id="KAE9523597.1"/>
    </source>
</evidence>
<dbReference type="EMBL" id="VYZN01000079">
    <property type="protein sequence ID" value="KAE9523597.1"/>
    <property type="molecule type" value="Genomic_DNA"/>
</dbReference>
<keyword evidence="1" id="KW-0472">Membrane</keyword>
<accession>A0A6G0T116</accession>
<sequence length="229" mass="26921">MLVQFQFYFYTFLNNSIATSLYFIINFIHTSDWSIFTTMIYLLRYKNWSSFHNSSLGLLKFWFAVSPASLNIFTSESYSTKHLTTSRHPDIAAQCNATLFSSSDILVFGLYQPSSLEISFCYQLGLDQHQLLVIYIQSLGFLVYTQYAMPFGYDYLKLIKPFLYYLIHKLHKVLELNTYLIKLQNIVNMYISNNNRKLENININKLLLINNKQIDDCKNVMNQLFKTFG</sequence>
<evidence type="ECO:0000256" key="1">
    <source>
        <dbReference type="SAM" id="Phobius"/>
    </source>
</evidence>
<feature type="transmembrane region" description="Helical" evidence="1">
    <location>
        <begin position="132"/>
        <end position="153"/>
    </location>
</feature>